<dbReference type="Gene3D" id="2.60.40.790">
    <property type="match status" value="1"/>
</dbReference>
<dbReference type="Proteomes" id="UP001044222">
    <property type="component" value="Chromosome 13"/>
</dbReference>
<accession>A0A9D3LV62</accession>
<sequence length="181" mass="19146">MASSSSSSSSYRSARYSSSSFRAGGSEGQASLFQPYLDGSPHSLFGEERDGTPLLPFSRHHRESFGYPGGTGASVSVRPASMGAVQAVADSYLTSADVSQFEPQDVVVMAYGHWVVIHAEKVADDGSVSDTFTHKSQLPEDMDPLSVSSTLTPEGVLVVSVRKTSGLPEPPRPAHRCVAPL</sequence>
<evidence type="ECO:0000313" key="6">
    <source>
        <dbReference type="Proteomes" id="UP001044222"/>
    </source>
</evidence>
<feature type="compositionally biased region" description="Low complexity" evidence="3">
    <location>
        <begin position="1"/>
        <end position="20"/>
    </location>
</feature>
<evidence type="ECO:0000256" key="1">
    <source>
        <dbReference type="PROSITE-ProRule" id="PRU00285"/>
    </source>
</evidence>
<protein>
    <recommendedName>
        <fullName evidence="4">SHSP domain-containing protein</fullName>
    </recommendedName>
</protein>
<evidence type="ECO:0000259" key="4">
    <source>
        <dbReference type="PROSITE" id="PS01031"/>
    </source>
</evidence>
<keyword evidence="6" id="KW-1185">Reference proteome</keyword>
<dbReference type="Pfam" id="PF00011">
    <property type="entry name" value="HSP20"/>
    <property type="match status" value="1"/>
</dbReference>
<comment type="similarity">
    <text evidence="1 2">Belongs to the small heat shock protein (HSP20) family.</text>
</comment>
<gene>
    <name evidence="5" type="ORF">ANANG_G00234660</name>
</gene>
<proteinExistence type="inferred from homology"/>
<feature type="region of interest" description="Disordered" evidence="3">
    <location>
        <begin position="1"/>
        <end position="26"/>
    </location>
</feature>
<organism evidence="5 6">
    <name type="scientific">Anguilla anguilla</name>
    <name type="common">European freshwater eel</name>
    <name type="synonym">Muraena anguilla</name>
    <dbReference type="NCBI Taxonomy" id="7936"/>
    <lineage>
        <taxon>Eukaryota</taxon>
        <taxon>Metazoa</taxon>
        <taxon>Chordata</taxon>
        <taxon>Craniata</taxon>
        <taxon>Vertebrata</taxon>
        <taxon>Euteleostomi</taxon>
        <taxon>Actinopterygii</taxon>
        <taxon>Neopterygii</taxon>
        <taxon>Teleostei</taxon>
        <taxon>Anguilliformes</taxon>
        <taxon>Anguillidae</taxon>
        <taxon>Anguilla</taxon>
    </lineage>
</organism>
<reference evidence="5" key="1">
    <citation type="submission" date="2021-01" db="EMBL/GenBank/DDBJ databases">
        <title>A chromosome-scale assembly of European eel, Anguilla anguilla.</title>
        <authorList>
            <person name="Henkel C."/>
            <person name="Jong-Raadsen S.A."/>
            <person name="Dufour S."/>
            <person name="Weltzien F.-A."/>
            <person name="Palstra A.P."/>
            <person name="Pelster B."/>
            <person name="Spaink H.P."/>
            <person name="Van Den Thillart G.E."/>
            <person name="Jansen H."/>
            <person name="Zahm M."/>
            <person name="Klopp C."/>
            <person name="Cedric C."/>
            <person name="Louis A."/>
            <person name="Berthelot C."/>
            <person name="Parey E."/>
            <person name="Roest Crollius H."/>
            <person name="Montfort J."/>
            <person name="Robinson-Rechavi M."/>
            <person name="Bucao C."/>
            <person name="Bouchez O."/>
            <person name="Gislard M."/>
            <person name="Lluch J."/>
            <person name="Milhes M."/>
            <person name="Lampietro C."/>
            <person name="Lopez Roques C."/>
            <person name="Donnadieu C."/>
            <person name="Braasch I."/>
            <person name="Desvignes T."/>
            <person name="Postlethwait J."/>
            <person name="Bobe J."/>
            <person name="Guiguen Y."/>
            <person name="Dirks R."/>
        </authorList>
    </citation>
    <scope>NUCLEOTIDE SEQUENCE</scope>
    <source>
        <strain evidence="5">Tag_6206</strain>
        <tissue evidence="5">Liver</tissue>
    </source>
</reference>
<name>A0A9D3LV62_ANGAN</name>
<dbReference type="InterPro" id="IPR008978">
    <property type="entry name" value="HSP20-like_chaperone"/>
</dbReference>
<dbReference type="SUPFAM" id="SSF49764">
    <property type="entry name" value="HSP20-like chaperones"/>
    <property type="match status" value="1"/>
</dbReference>
<comment type="caution">
    <text evidence="5">The sequence shown here is derived from an EMBL/GenBank/DDBJ whole genome shotgun (WGS) entry which is preliminary data.</text>
</comment>
<evidence type="ECO:0000256" key="2">
    <source>
        <dbReference type="RuleBase" id="RU003616"/>
    </source>
</evidence>
<dbReference type="EMBL" id="JAFIRN010000013">
    <property type="protein sequence ID" value="KAG5837006.1"/>
    <property type="molecule type" value="Genomic_DNA"/>
</dbReference>
<evidence type="ECO:0000256" key="3">
    <source>
        <dbReference type="SAM" id="MobiDB-lite"/>
    </source>
</evidence>
<evidence type="ECO:0000313" key="5">
    <source>
        <dbReference type="EMBL" id="KAG5837006.1"/>
    </source>
</evidence>
<dbReference type="AlphaFoldDB" id="A0A9D3LV62"/>
<dbReference type="InterPro" id="IPR002068">
    <property type="entry name" value="A-crystallin/Hsp20_dom"/>
</dbReference>
<feature type="domain" description="SHSP" evidence="4">
    <location>
        <begin position="72"/>
        <end position="181"/>
    </location>
</feature>
<dbReference type="PROSITE" id="PS01031">
    <property type="entry name" value="SHSP"/>
    <property type="match status" value="1"/>
</dbReference>
<dbReference type="PANTHER" id="PTHR46907">
    <property type="entry name" value="HEAT SHOCK PROTEIN BETA-7-RELATED"/>
    <property type="match status" value="1"/>
</dbReference>
<dbReference type="PANTHER" id="PTHR46907:SF1">
    <property type="entry name" value="HEAT SHOCK PROTEIN FAMILY B (SMALL) MEMBER 7"/>
    <property type="match status" value="1"/>
</dbReference>